<evidence type="ECO:0000259" key="2">
    <source>
        <dbReference type="Pfam" id="PF14534"/>
    </source>
</evidence>
<feature type="domain" description="DUF4440" evidence="2">
    <location>
        <begin position="25"/>
        <end position="136"/>
    </location>
</feature>
<feature type="chain" id="PRO_5046914024" evidence="1">
    <location>
        <begin position="16"/>
        <end position="167"/>
    </location>
</feature>
<dbReference type="InterPro" id="IPR032710">
    <property type="entry name" value="NTF2-like_dom_sf"/>
</dbReference>
<dbReference type="InterPro" id="IPR027843">
    <property type="entry name" value="DUF4440"/>
</dbReference>
<dbReference type="Proteomes" id="UP001620460">
    <property type="component" value="Unassembled WGS sequence"/>
</dbReference>
<dbReference type="SUPFAM" id="SSF54427">
    <property type="entry name" value="NTF2-like"/>
    <property type="match status" value="1"/>
</dbReference>
<proteinExistence type="predicted"/>
<evidence type="ECO:0000256" key="1">
    <source>
        <dbReference type="SAM" id="SignalP"/>
    </source>
</evidence>
<keyword evidence="4" id="KW-1185">Reference proteome</keyword>
<evidence type="ECO:0000313" key="3">
    <source>
        <dbReference type="EMBL" id="MFK2905244.1"/>
    </source>
</evidence>
<feature type="signal peptide" evidence="1">
    <location>
        <begin position="1"/>
        <end position="15"/>
    </location>
</feature>
<comment type="caution">
    <text evidence="3">The sequence shown here is derived from an EMBL/GenBank/DDBJ whole genome shotgun (WGS) entry which is preliminary data.</text>
</comment>
<dbReference type="RefSeq" id="WP_404634564.1">
    <property type="nucleotide sequence ID" value="NZ_JADIKM010000004.1"/>
</dbReference>
<dbReference type="EMBL" id="JADIKM010000004">
    <property type="protein sequence ID" value="MFK2905244.1"/>
    <property type="molecule type" value="Genomic_DNA"/>
</dbReference>
<dbReference type="Pfam" id="PF14534">
    <property type="entry name" value="DUF4440"/>
    <property type="match status" value="1"/>
</dbReference>
<keyword evidence="1" id="KW-0732">Signal</keyword>
<evidence type="ECO:0000313" key="4">
    <source>
        <dbReference type="Proteomes" id="UP001620460"/>
    </source>
</evidence>
<protein>
    <submittedName>
        <fullName evidence="3">DUF4440 domain-containing protein</fullName>
    </submittedName>
</protein>
<sequence length="167" mass="17515">MIVLAALLAAAAAPAAPVTLRCTVWQREQAFARSVREHDSVAFRTFLTADAVFDANTAHPVRGAEAIAAAWAPIIAGKELQLDWQPANEVVSADGRLALSSGPYRLTTTDKAGQSQTAIGRFSTVWRRGRDGAWRVQFDGGDGGRPADAAALAAFSQGVDKACPAAP</sequence>
<dbReference type="Gene3D" id="3.10.450.50">
    <property type="match status" value="1"/>
</dbReference>
<gene>
    <name evidence="3" type="ORF">ISP17_14870</name>
</gene>
<organism evidence="3 4">
    <name type="scientific">Dyella ginsengisoli</name>
    <dbReference type="NCBI Taxonomy" id="363848"/>
    <lineage>
        <taxon>Bacteria</taxon>
        <taxon>Pseudomonadati</taxon>
        <taxon>Pseudomonadota</taxon>
        <taxon>Gammaproteobacteria</taxon>
        <taxon>Lysobacterales</taxon>
        <taxon>Rhodanobacteraceae</taxon>
        <taxon>Dyella</taxon>
    </lineage>
</organism>
<name>A0ABW8JXS8_9GAMM</name>
<accession>A0ABW8JXS8</accession>
<reference evidence="3 4" key="1">
    <citation type="submission" date="2020-10" db="EMBL/GenBank/DDBJ databases">
        <title>Phylogeny of dyella-like bacteria.</title>
        <authorList>
            <person name="Fu J."/>
        </authorList>
    </citation>
    <scope>NUCLEOTIDE SEQUENCE [LARGE SCALE GENOMIC DNA]</scope>
    <source>
        <strain evidence="3 4">Gsoil3046</strain>
    </source>
</reference>